<evidence type="ECO:0000313" key="1">
    <source>
        <dbReference type="EMBL" id="CAI2383228.1"/>
    </source>
</evidence>
<sequence length="63" mass="7292">MNSKTSRCPTWLTSIPKEPKSISRNSRNSSVNCRKSKFRMRENQHDNLRGYAIKVCIYTPGFA</sequence>
<keyword evidence="2" id="KW-1185">Reference proteome</keyword>
<accession>A0AAD2D8E7</accession>
<dbReference type="Proteomes" id="UP001295684">
    <property type="component" value="Unassembled WGS sequence"/>
</dbReference>
<protein>
    <submittedName>
        <fullName evidence="1">Uncharacterized protein</fullName>
    </submittedName>
</protein>
<reference evidence="1" key="1">
    <citation type="submission" date="2023-07" db="EMBL/GenBank/DDBJ databases">
        <authorList>
            <consortium name="AG Swart"/>
            <person name="Singh M."/>
            <person name="Singh A."/>
            <person name="Seah K."/>
            <person name="Emmerich C."/>
        </authorList>
    </citation>
    <scope>NUCLEOTIDE SEQUENCE</scope>
    <source>
        <strain evidence="1">DP1</strain>
    </source>
</reference>
<dbReference type="EMBL" id="CAMPGE010025476">
    <property type="protein sequence ID" value="CAI2383228.1"/>
    <property type="molecule type" value="Genomic_DNA"/>
</dbReference>
<gene>
    <name evidence="1" type="ORF">ECRASSUSDP1_LOCUS24723</name>
</gene>
<name>A0AAD2D8E7_EUPCR</name>
<comment type="caution">
    <text evidence="1">The sequence shown here is derived from an EMBL/GenBank/DDBJ whole genome shotgun (WGS) entry which is preliminary data.</text>
</comment>
<organism evidence="1 2">
    <name type="scientific">Euplotes crassus</name>
    <dbReference type="NCBI Taxonomy" id="5936"/>
    <lineage>
        <taxon>Eukaryota</taxon>
        <taxon>Sar</taxon>
        <taxon>Alveolata</taxon>
        <taxon>Ciliophora</taxon>
        <taxon>Intramacronucleata</taxon>
        <taxon>Spirotrichea</taxon>
        <taxon>Hypotrichia</taxon>
        <taxon>Euplotida</taxon>
        <taxon>Euplotidae</taxon>
        <taxon>Moneuplotes</taxon>
    </lineage>
</organism>
<dbReference type="AlphaFoldDB" id="A0AAD2D8E7"/>
<proteinExistence type="predicted"/>
<evidence type="ECO:0000313" key="2">
    <source>
        <dbReference type="Proteomes" id="UP001295684"/>
    </source>
</evidence>